<proteinExistence type="predicted"/>
<evidence type="ECO:0000256" key="1">
    <source>
        <dbReference type="SAM" id="Phobius"/>
    </source>
</evidence>
<keyword evidence="1" id="KW-0812">Transmembrane</keyword>
<keyword evidence="1" id="KW-1133">Transmembrane helix</keyword>
<gene>
    <name evidence="2" type="ORF">SAMN05444410_10915</name>
</gene>
<evidence type="ECO:0000313" key="2">
    <source>
        <dbReference type="EMBL" id="SDX09298.1"/>
    </source>
</evidence>
<accession>A0A8X8LFG4</accession>
<reference evidence="2 3" key="1">
    <citation type="submission" date="2016-10" db="EMBL/GenBank/DDBJ databases">
        <authorList>
            <person name="Varghese N."/>
            <person name="Submissions S."/>
        </authorList>
    </citation>
    <scope>NUCLEOTIDE SEQUENCE [LARGE SCALE GENOMIC DNA]</scope>
    <source>
        <strain evidence="2 3">DSM 25353</strain>
    </source>
</reference>
<organism evidence="2 3">
    <name type="scientific">Hydrobacter penzbergensis</name>
    <dbReference type="NCBI Taxonomy" id="1235997"/>
    <lineage>
        <taxon>Bacteria</taxon>
        <taxon>Pseudomonadati</taxon>
        <taxon>Bacteroidota</taxon>
        <taxon>Chitinophagia</taxon>
        <taxon>Chitinophagales</taxon>
        <taxon>Chitinophagaceae</taxon>
        <taxon>Hydrobacter</taxon>
    </lineage>
</organism>
<feature type="transmembrane region" description="Helical" evidence="1">
    <location>
        <begin position="40"/>
        <end position="65"/>
    </location>
</feature>
<keyword evidence="3" id="KW-1185">Reference proteome</keyword>
<dbReference type="EMBL" id="FNNO01000009">
    <property type="protein sequence ID" value="SDX09298.1"/>
    <property type="molecule type" value="Genomic_DNA"/>
</dbReference>
<feature type="transmembrane region" description="Helical" evidence="1">
    <location>
        <begin position="7"/>
        <end position="28"/>
    </location>
</feature>
<protein>
    <submittedName>
        <fullName evidence="2">Uncharacterized protein</fullName>
    </submittedName>
</protein>
<dbReference type="Proteomes" id="UP000198711">
    <property type="component" value="Unassembled WGS sequence"/>
</dbReference>
<evidence type="ECO:0000313" key="3">
    <source>
        <dbReference type="Proteomes" id="UP000198711"/>
    </source>
</evidence>
<sequence>MNQLRRIAGIIWILLGPAAIYFLIKTAAAEIAQKPDTSTIIQWSVFVVVFVPIAVGLVIFGYYAFRGEYDAND</sequence>
<dbReference type="InterPro" id="IPR049211">
    <property type="entry name" value="DUF6814"/>
</dbReference>
<dbReference type="RefSeq" id="WP_092724026.1">
    <property type="nucleotide sequence ID" value="NZ_FNNO01000009.1"/>
</dbReference>
<comment type="caution">
    <text evidence="2">The sequence shown here is derived from an EMBL/GenBank/DDBJ whole genome shotgun (WGS) entry which is preliminary data.</text>
</comment>
<keyword evidence="1" id="KW-0472">Membrane</keyword>
<dbReference type="Pfam" id="PF20664">
    <property type="entry name" value="DUF6814"/>
    <property type="match status" value="1"/>
</dbReference>
<dbReference type="AlphaFoldDB" id="A0A8X8LFG4"/>
<name>A0A8X8LFG4_9BACT</name>